<dbReference type="PANTHER" id="PTHR37526:SF1">
    <property type="entry name" value="PROTEIN TUSB"/>
    <property type="match status" value="1"/>
</dbReference>
<proteinExistence type="predicted"/>
<dbReference type="PANTHER" id="PTHR37526">
    <property type="entry name" value="PROTEIN TUSB"/>
    <property type="match status" value="1"/>
</dbReference>
<keyword evidence="2" id="KW-1185">Reference proteome</keyword>
<organism evidence="1 2">
    <name type="scientific">Vibrio rumoiensis</name>
    <dbReference type="NCBI Taxonomy" id="76258"/>
    <lineage>
        <taxon>Bacteria</taxon>
        <taxon>Pseudomonadati</taxon>
        <taxon>Pseudomonadota</taxon>
        <taxon>Gammaproteobacteria</taxon>
        <taxon>Vibrionales</taxon>
        <taxon>Vibrionaceae</taxon>
        <taxon>Vibrio</taxon>
    </lineage>
</organism>
<dbReference type="InterPro" id="IPR027396">
    <property type="entry name" value="DsrEFH-like"/>
</dbReference>
<reference evidence="1 2" key="1">
    <citation type="submission" date="2024-10" db="EMBL/GenBank/DDBJ databases">
        <authorList>
            <person name="Yibar A."/>
            <person name="Saticioglu I.B."/>
            <person name="Duman M."/>
            <person name="Ajmi N."/>
            <person name="Gurler F."/>
            <person name="Ay H."/>
            <person name="Onuk E."/>
            <person name="Guler S."/>
            <person name="Romalde J.L."/>
        </authorList>
    </citation>
    <scope>NUCLEOTIDE SEQUENCE [LARGE SCALE GENOMIC DNA]</scope>
    <source>
        <strain evidence="1 2">14-MA-B</strain>
    </source>
</reference>
<dbReference type="Gene3D" id="3.40.1260.10">
    <property type="entry name" value="DsrEFH-like"/>
    <property type="match status" value="1"/>
</dbReference>
<evidence type="ECO:0000313" key="1">
    <source>
        <dbReference type="EMBL" id="MFH0266127.1"/>
    </source>
</evidence>
<dbReference type="SUPFAM" id="SSF75169">
    <property type="entry name" value="DsrEFH-like"/>
    <property type="match status" value="1"/>
</dbReference>
<dbReference type="InterPro" id="IPR007215">
    <property type="entry name" value="Sulphur_relay_TusB/DsrH"/>
</dbReference>
<comment type="caution">
    <text evidence="1">The sequence shown here is derived from an EMBL/GenBank/DDBJ whole genome shotgun (WGS) entry which is preliminary data.</text>
</comment>
<dbReference type="NCBIfam" id="TIGR03011">
    <property type="entry name" value="sulf_tusB_dsrH"/>
    <property type="match status" value="1"/>
</dbReference>
<dbReference type="Pfam" id="PF04077">
    <property type="entry name" value="DsrH"/>
    <property type="match status" value="1"/>
</dbReference>
<dbReference type="Proteomes" id="UP001607151">
    <property type="component" value="Unassembled WGS sequence"/>
</dbReference>
<protein>
    <submittedName>
        <fullName evidence="1">Sulfurtransferase complex subunit TusB</fullName>
    </submittedName>
</protein>
<evidence type="ECO:0000313" key="2">
    <source>
        <dbReference type="Proteomes" id="UP001607151"/>
    </source>
</evidence>
<accession>A0ABW7IWU8</accession>
<dbReference type="RefSeq" id="WP_394607972.1">
    <property type="nucleotide sequence ID" value="NZ_JBIHSJ010000001.1"/>
</dbReference>
<gene>
    <name evidence="1" type="primary">tusB</name>
    <name evidence="1" type="ORF">ACGRQ9_11730</name>
</gene>
<name>A0ABW7IWU8_9VIBR</name>
<dbReference type="EMBL" id="JBIHSN010000002">
    <property type="protein sequence ID" value="MFH0266127.1"/>
    <property type="molecule type" value="Genomic_DNA"/>
</dbReference>
<sequence>MLHIIKTQSGLDDAIPLIRPDDDILLVEDAVYALFRQSSPLVDLKDQKDHCWVLKEDLLARGLTLSTHDCFQCVDFEGFVFLTEQHFQSITWD</sequence>